<evidence type="ECO:0000313" key="2">
    <source>
        <dbReference type="Proteomes" id="UP001243375"/>
    </source>
</evidence>
<dbReference type="EMBL" id="JASBWU010000011">
    <property type="protein sequence ID" value="KAJ9118335.1"/>
    <property type="molecule type" value="Genomic_DNA"/>
</dbReference>
<organism evidence="1 2">
    <name type="scientific">Naganishia vaughanmartiniae</name>
    <dbReference type="NCBI Taxonomy" id="1424756"/>
    <lineage>
        <taxon>Eukaryota</taxon>
        <taxon>Fungi</taxon>
        <taxon>Dikarya</taxon>
        <taxon>Basidiomycota</taxon>
        <taxon>Agaricomycotina</taxon>
        <taxon>Tremellomycetes</taxon>
        <taxon>Filobasidiales</taxon>
        <taxon>Filobasidiaceae</taxon>
        <taxon>Naganishia</taxon>
    </lineage>
</organism>
<gene>
    <name evidence="1" type="ORF">QFC22_004249</name>
</gene>
<comment type="caution">
    <text evidence="1">The sequence shown here is derived from an EMBL/GenBank/DDBJ whole genome shotgun (WGS) entry which is preliminary data.</text>
</comment>
<keyword evidence="2" id="KW-1185">Reference proteome</keyword>
<dbReference type="Proteomes" id="UP001243375">
    <property type="component" value="Unassembled WGS sequence"/>
</dbReference>
<name>A0ACC2X4L3_9TREE</name>
<protein>
    <submittedName>
        <fullName evidence="1">Uncharacterized protein</fullName>
    </submittedName>
</protein>
<sequence length="329" mass="34961">MTINANGTVHLGVRPRAVPAPASTSMNNDGLLAAAAAAAETVKQGRRPGYGELGSEAETDGPDTKSSTSRLPAGVQDGGSSVSQGNHIDGRETTPTSTSTSTSTDRRARPKMTLEQAVTQYDQTHPPSTASSHTTTTANAPARQTQHPPVQQVKDDVRSHDGVYTYDYTNANHPPGSKAGHTAPGAGDNQDPHVRGYPEAPVRDDAYGVPFGKRLKAMIKLRRDAEEAGLVPRPPAYSSSSELSAAAAVVEQAGSMVVGLVTRPATSLGVDGSGYRKRCTLVLVRTRGKRRNGLLSRMKGIVTGRRRRTFDQARRRHLDHSPHIAIINL</sequence>
<reference evidence="1" key="1">
    <citation type="submission" date="2023-04" db="EMBL/GenBank/DDBJ databases">
        <title>Draft Genome sequencing of Naganishia species isolated from polar environments using Oxford Nanopore Technology.</title>
        <authorList>
            <person name="Leo P."/>
            <person name="Venkateswaran K."/>
        </authorList>
    </citation>
    <scope>NUCLEOTIDE SEQUENCE</scope>
    <source>
        <strain evidence="1">MNA-CCFEE 5425</strain>
    </source>
</reference>
<proteinExistence type="predicted"/>
<accession>A0ACC2X4L3</accession>
<evidence type="ECO:0000313" key="1">
    <source>
        <dbReference type="EMBL" id="KAJ9118335.1"/>
    </source>
</evidence>